<organism evidence="3 4">
    <name type="scientific">Cryptosporidium canis</name>
    <dbReference type="NCBI Taxonomy" id="195482"/>
    <lineage>
        <taxon>Eukaryota</taxon>
        <taxon>Sar</taxon>
        <taxon>Alveolata</taxon>
        <taxon>Apicomplexa</taxon>
        <taxon>Conoidasida</taxon>
        <taxon>Coccidia</taxon>
        <taxon>Eucoccidiorida</taxon>
        <taxon>Eimeriorina</taxon>
        <taxon>Cryptosporidiidae</taxon>
        <taxon>Cryptosporidium</taxon>
    </lineage>
</organism>
<evidence type="ECO:0000313" key="4">
    <source>
        <dbReference type="Proteomes" id="UP001071777"/>
    </source>
</evidence>
<dbReference type="EMBL" id="JAPCXB010000056">
    <property type="protein sequence ID" value="KAJ1611657.1"/>
    <property type="molecule type" value="Genomic_DNA"/>
</dbReference>
<feature type="signal peptide" evidence="2">
    <location>
        <begin position="1"/>
        <end position="18"/>
    </location>
</feature>
<gene>
    <name evidence="3" type="ORF">OJ252_1484</name>
</gene>
<evidence type="ECO:0000313" key="3">
    <source>
        <dbReference type="EMBL" id="KAJ1611657.1"/>
    </source>
</evidence>
<reference evidence="3" key="1">
    <citation type="submission" date="2022-10" db="EMBL/GenBank/DDBJ databases">
        <title>Adaptive evolution leads to modifications in subtelomeric GC content in a zoonotic Cryptosporidium species.</title>
        <authorList>
            <person name="Li J."/>
            <person name="Feng Y."/>
            <person name="Xiao L."/>
        </authorList>
    </citation>
    <scope>NUCLEOTIDE SEQUENCE</scope>
    <source>
        <strain evidence="3">25894</strain>
    </source>
</reference>
<protein>
    <submittedName>
        <fullName evidence="3">Uncharacterized protein</fullName>
    </submittedName>
</protein>
<keyword evidence="4" id="KW-1185">Reference proteome</keyword>
<name>A0ABQ8P7Y5_9CRYT</name>
<evidence type="ECO:0000256" key="2">
    <source>
        <dbReference type="SAM" id="SignalP"/>
    </source>
</evidence>
<feature type="region of interest" description="Disordered" evidence="1">
    <location>
        <begin position="62"/>
        <end position="256"/>
    </location>
</feature>
<proteinExistence type="predicted"/>
<sequence length="256" mass="28337">MMCGNLFLFICFALFYVCFQPQILEHDGWENQVYSQSMIRLKISSGFGSSCICCFGRCGKKKHRHTRHDGRGGSPPIAKISLPDTYKNPPYKDSYHYSGGLNPEHQSSNQNIPDAPVGQAEHDVSDGNVGPNRPDATHQDRGPDNTPPFPLTLPEDIESPNGQEGPYMEMRPIGGPDNRAPSYYDNVDPRDGGIPPKKPPRTHAYKRGPEQNGSFSHGPVLDGSSSHQHRTNSQEDLPPLPQKTQPRPGNSVRGRK</sequence>
<dbReference type="Proteomes" id="UP001071777">
    <property type="component" value="Unassembled WGS sequence"/>
</dbReference>
<comment type="caution">
    <text evidence="3">The sequence shown here is derived from an EMBL/GenBank/DDBJ whole genome shotgun (WGS) entry which is preliminary data.</text>
</comment>
<keyword evidence="2" id="KW-0732">Signal</keyword>
<accession>A0ABQ8P7Y5</accession>
<evidence type="ECO:0000256" key="1">
    <source>
        <dbReference type="SAM" id="MobiDB-lite"/>
    </source>
</evidence>
<feature type="chain" id="PRO_5047362286" evidence="2">
    <location>
        <begin position="19"/>
        <end position="256"/>
    </location>
</feature>